<keyword evidence="3" id="KW-1185">Reference proteome</keyword>
<protein>
    <submittedName>
        <fullName evidence="2">Uncharacterized protein</fullName>
    </submittedName>
</protein>
<dbReference type="AlphaFoldDB" id="A0A1I0HPY3"/>
<proteinExistence type="predicted"/>
<reference evidence="3" key="1">
    <citation type="submission" date="2016-10" db="EMBL/GenBank/DDBJ databases">
        <authorList>
            <person name="Varghese N."/>
            <person name="Submissions S."/>
        </authorList>
    </citation>
    <scope>NUCLEOTIDE SEQUENCE [LARGE SCALE GENOMIC DNA]</scope>
    <source>
        <strain evidence="3">CDM_6</strain>
    </source>
</reference>
<evidence type="ECO:0000313" key="1">
    <source>
        <dbReference type="EMBL" id="RZV05162.1"/>
    </source>
</evidence>
<dbReference type="STRING" id="392421.SAMN04488694_11458"/>
<dbReference type="EMBL" id="FOIC01000014">
    <property type="protein sequence ID" value="SET85221.1"/>
    <property type="molecule type" value="Genomic_DNA"/>
</dbReference>
<evidence type="ECO:0000313" key="4">
    <source>
        <dbReference type="Proteomes" id="UP000291097"/>
    </source>
</evidence>
<evidence type="ECO:0000313" key="3">
    <source>
        <dbReference type="Proteomes" id="UP000199320"/>
    </source>
</evidence>
<reference evidence="1 4" key="3">
    <citation type="submission" date="2019-02" db="EMBL/GenBank/DDBJ databases">
        <title>Genomic Encyclopedia of Archaeal and Bacterial Type Strains, Phase II (KMG-II): from individual species to whole genera.</title>
        <authorList>
            <person name="Goeker M."/>
        </authorList>
    </citation>
    <scope>NUCLEOTIDE SEQUENCE [LARGE SCALE GENOMIC DNA]</scope>
    <source>
        <strain evidence="1 4">DSM 18328</strain>
    </source>
</reference>
<dbReference type="Proteomes" id="UP000291097">
    <property type="component" value="Unassembled WGS sequence"/>
</dbReference>
<dbReference type="Proteomes" id="UP000199320">
    <property type="component" value="Unassembled WGS sequence"/>
</dbReference>
<dbReference type="EMBL" id="SHMP01000011">
    <property type="protein sequence ID" value="RZV05162.1"/>
    <property type="molecule type" value="Genomic_DNA"/>
</dbReference>
<gene>
    <name evidence="1" type="ORF">BDK88_4407</name>
    <name evidence="2" type="ORF">SAMN04488694_11458</name>
</gene>
<sequence>MELTVDVDIFPHLIACINWVFQTGFVENSGNDINMRKDSLTRQIPNSSLKTQHPYLE</sequence>
<accession>A0A1I0HPY3</accession>
<reference evidence="2" key="2">
    <citation type="submission" date="2016-10" db="EMBL/GenBank/DDBJ databases">
        <authorList>
            <person name="de Groot N.N."/>
        </authorList>
    </citation>
    <scope>NUCLEOTIDE SEQUENCE [LARGE SCALE GENOMIC DNA]</scope>
    <source>
        <strain evidence="2">CDM_6</strain>
    </source>
</reference>
<organism evidence="2 3">
    <name type="scientific">Natrinema hispanicum</name>
    <dbReference type="NCBI Taxonomy" id="392421"/>
    <lineage>
        <taxon>Archaea</taxon>
        <taxon>Methanobacteriati</taxon>
        <taxon>Methanobacteriota</taxon>
        <taxon>Stenosarchaea group</taxon>
        <taxon>Halobacteria</taxon>
        <taxon>Halobacteriales</taxon>
        <taxon>Natrialbaceae</taxon>
        <taxon>Natrinema</taxon>
    </lineage>
</organism>
<evidence type="ECO:0000313" key="2">
    <source>
        <dbReference type="EMBL" id="SET85221.1"/>
    </source>
</evidence>
<name>A0A1I0HPY3_9EURY</name>